<feature type="binding site" evidence="9">
    <location>
        <position position="46"/>
    </location>
    <ligand>
        <name>[4Fe-4S] cluster</name>
        <dbReference type="ChEBI" id="CHEBI:49883"/>
        <note>4Fe-4S-S-AdoMet</note>
    </ligand>
</feature>
<dbReference type="InterPro" id="IPR013785">
    <property type="entry name" value="Aldolase_TIM"/>
</dbReference>
<feature type="binding site" evidence="9">
    <location>
        <begin position="12"/>
        <end position="14"/>
    </location>
    <ligand>
        <name>substrate</name>
    </ligand>
</feature>
<comment type="caution">
    <text evidence="11">The sequence shown here is derived from an EMBL/GenBank/DDBJ whole genome shotgun (WGS) entry which is preliminary data.</text>
</comment>
<dbReference type="CDD" id="cd01335">
    <property type="entry name" value="Radical_SAM"/>
    <property type="match status" value="1"/>
</dbReference>
<comment type="cofactor">
    <cofactor evidence="9">
        <name>Mg(2+)</name>
        <dbReference type="ChEBI" id="CHEBI:18420"/>
    </cofactor>
</comment>
<feature type="binding site" evidence="9">
    <location>
        <begin position="136"/>
        <end position="138"/>
    </location>
    <ligand>
        <name>S-adenosyl-L-methionine</name>
        <dbReference type="ChEBI" id="CHEBI:59789"/>
    </ligand>
</feature>
<sequence length="213" mass="23479">MAYRIKEIFYTLQGEGAQAGRPAVFCRFSGCNLWSGRPEDRATAKCRFCDTDFVGADAGVFERAEDVAEAIAAAFPDLDPAAYGEGKPYVVFTGGEPALQLTKDLIDLLHARGFEVGVESNGTLPLPAGLDWITVSPKAGNPLVTTSGDELKLVWPQEGCSPEDFTGLHFRRFILQPCDDARAEANTRQCVDYCLRHPRWRLGLQTHKWIGVR</sequence>
<keyword evidence="4 9" id="KW-0671">Queuosine biosynthesis</keyword>
<dbReference type="GO" id="GO:1904047">
    <property type="term" value="F:S-adenosyl-L-methionine binding"/>
    <property type="evidence" value="ECO:0007669"/>
    <property type="project" value="UniProtKB-UniRule"/>
</dbReference>
<dbReference type="SFLD" id="SFLDS00029">
    <property type="entry name" value="Radical_SAM"/>
    <property type="match status" value="1"/>
</dbReference>
<evidence type="ECO:0000313" key="12">
    <source>
        <dbReference type="Proteomes" id="UP000824264"/>
    </source>
</evidence>
<keyword evidence="2 9" id="KW-0949">S-adenosyl-L-methionine</keyword>
<evidence type="ECO:0000256" key="7">
    <source>
        <dbReference type="ARBA" id="ARBA00023014"/>
    </source>
</evidence>
<feature type="binding site" evidence="9">
    <location>
        <begin position="48"/>
        <end position="50"/>
    </location>
    <ligand>
        <name>S-adenosyl-L-methionine</name>
        <dbReference type="ChEBI" id="CHEBI:59789"/>
    </ligand>
</feature>
<protein>
    <recommendedName>
        <fullName evidence="9">7-carboxy-7-deazaguanine synthase</fullName>
        <shortName evidence="9">CDG synthase</shortName>
        <ecNumber evidence="9">4.3.99.3</ecNumber>
    </recommendedName>
    <alternativeName>
        <fullName evidence="9">Queuosine biosynthesis protein QueE</fullName>
    </alternativeName>
</protein>
<comment type="caution">
    <text evidence="9">Lacks conserved residue(s) required for the propagation of feature annotation.</text>
</comment>
<keyword evidence="7 9" id="KW-0411">Iron-sulfur</keyword>
<dbReference type="PANTHER" id="PTHR42836:SF1">
    <property type="entry name" value="7-CARBOXY-7-DEAZAGUANINE SYNTHASE"/>
    <property type="match status" value="1"/>
</dbReference>
<dbReference type="PROSITE" id="PS51918">
    <property type="entry name" value="RADICAL_SAM"/>
    <property type="match status" value="1"/>
</dbReference>
<dbReference type="NCBIfam" id="TIGR04508">
    <property type="entry name" value="queE_Cx14CxxC"/>
    <property type="match status" value="1"/>
</dbReference>
<dbReference type="EMBL" id="DXGI01000404">
    <property type="protein sequence ID" value="HIW79625.1"/>
    <property type="molecule type" value="Genomic_DNA"/>
</dbReference>
<comment type="cofactor">
    <cofactor evidence="9">
        <name>[4Fe-4S] cluster</name>
        <dbReference type="ChEBI" id="CHEBI:49883"/>
    </cofactor>
    <text evidence="9">Binds 1 [4Fe-4S] cluster. The cluster is coordinated with 3 cysteines and an exchangeable S-adenosyl-L-methionine.</text>
</comment>
<dbReference type="PANTHER" id="PTHR42836">
    <property type="entry name" value="7-CARBOXY-7-DEAZAGUANINE SYNTHASE"/>
    <property type="match status" value="1"/>
</dbReference>
<dbReference type="InterPro" id="IPR007197">
    <property type="entry name" value="rSAM"/>
</dbReference>
<comment type="subunit">
    <text evidence="9">Homodimer.</text>
</comment>
<feature type="binding site" evidence="9">
    <location>
        <position position="27"/>
    </location>
    <ligand>
        <name>substrate</name>
    </ligand>
</feature>
<dbReference type="GO" id="GO:0008616">
    <property type="term" value="P:tRNA queuosine(34) biosynthetic process"/>
    <property type="evidence" value="ECO:0007669"/>
    <property type="project" value="UniProtKB-UniRule"/>
</dbReference>
<dbReference type="InterPro" id="IPR030977">
    <property type="entry name" value="QueE_Cx14CxxC"/>
</dbReference>
<dbReference type="SUPFAM" id="SSF102114">
    <property type="entry name" value="Radical SAM enzymes"/>
    <property type="match status" value="1"/>
</dbReference>
<dbReference type="Pfam" id="PF04055">
    <property type="entry name" value="Radical_SAM"/>
    <property type="match status" value="1"/>
</dbReference>
<evidence type="ECO:0000313" key="11">
    <source>
        <dbReference type="EMBL" id="HIW79625.1"/>
    </source>
</evidence>
<dbReference type="GO" id="GO:0051539">
    <property type="term" value="F:4 iron, 4 sulfur cluster binding"/>
    <property type="evidence" value="ECO:0007669"/>
    <property type="project" value="UniProtKB-UniRule"/>
</dbReference>
<dbReference type="Proteomes" id="UP000824264">
    <property type="component" value="Unassembled WGS sequence"/>
</dbReference>
<feature type="binding site" evidence="9">
    <location>
        <position position="93"/>
    </location>
    <ligand>
        <name>substrate</name>
    </ligand>
</feature>
<dbReference type="GO" id="GO:0016840">
    <property type="term" value="F:carbon-nitrogen lyase activity"/>
    <property type="evidence" value="ECO:0007669"/>
    <property type="project" value="UniProtKB-UniRule"/>
</dbReference>
<feature type="domain" description="Radical SAM core" evidence="10">
    <location>
        <begin position="18"/>
        <end position="213"/>
    </location>
</feature>
<dbReference type="Gene3D" id="3.20.20.70">
    <property type="entry name" value="Aldolase class I"/>
    <property type="match status" value="1"/>
</dbReference>
<dbReference type="HAMAP" id="MF_00917">
    <property type="entry name" value="QueE"/>
    <property type="match status" value="1"/>
</dbReference>
<feature type="binding site" evidence="9">
    <location>
        <begin position="176"/>
        <end position="179"/>
    </location>
    <ligand>
        <name>S-adenosyl-L-methionine</name>
        <dbReference type="ChEBI" id="CHEBI:59789"/>
    </ligand>
</feature>
<reference evidence="11" key="2">
    <citation type="submission" date="2021-04" db="EMBL/GenBank/DDBJ databases">
        <authorList>
            <person name="Gilroy R."/>
        </authorList>
    </citation>
    <scope>NUCLEOTIDE SEQUENCE</scope>
    <source>
        <strain evidence="11">ChiSxjej5B17-1746</strain>
    </source>
</reference>
<evidence type="ECO:0000256" key="2">
    <source>
        <dbReference type="ARBA" id="ARBA00022691"/>
    </source>
</evidence>
<comment type="function">
    <text evidence="9">Catalyzes the complex heterocyclic radical-mediated conversion of 6-carboxy-5,6,7,8-tetrahydropterin (CPH4) to 7-carboxy-7-deazaguanine (CDG), a step common to the biosynthetic pathways of all 7-deazapurine-containing compounds.</text>
</comment>
<evidence type="ECO:0000256" key="3">
    <source>
        <dbReference type="ARBA" id="ARBA00022723"/>
    </source>
</evidence>
<keyword evidence="6 9" id="KW-0408">Iron</keyword>
<comment type="similarity">
    <text evidence="9">Belongs to the radical SAM superfamily. 7-carboxy-7-deazaguanine synthase family.</text>
</comment>
<dbReference type="InterPro" id="IPR058240">
    <property type="entry name" value="rSAM_sf"/>
</dbReference>
<dbReference type="EC" id="4.3.99.3" evidence="9"/>
<name>A0A9D1R2G3_9BACT</name>
<keyword evidence="3 9" id="KW-0479">Metal-binding</keyword>
<dbReference type="InterPro" id="IPR024924">
    <property type="entry name" value="7-CO-7-deazaguanine_synth-like"/>
</dbReference>
<keyword evidence="8 9" id="KW-0456">Lyase</keyword>
<feature type="binding site" evidence="9">
    <location>
        <position position="49"/>
    </location>
    <ligand>
        <name>[4Fe-4S] cluster</name>
        <dbReference type="ChEBI" id="CHEBI:49883"/>
        <note>4Fe-4S-S-AdoMet</note>
    </ligand>
</feature>
<evidence type="ECO:0000256" key="8">
    <source>
        <dbReference type="ARBA" id="ARBA00023239"/>
    </source>
</evidence>
<gene>
    <name evidence="9 11" type="primary">queE</name>
    <name evidence="11" type="ORF">H9874_10865</name>
</gene>
<comment type="pathway">
    <text evidence="9">Purine metabolism; 7-cyano-7-deazaguanine biosynthesis.</text>
</comment>
<comment type="cofactor">
    <cofactor evidence="9">
        <name>S-adenosyl-L-methionine</name>
        <dbReference type="ChEBI" id="CHEBI:59789"/>
    </cofactor>
    <text evidence="9">Binds 1 S-adenosyl-L-methionine per subunit.</text>
</comment>
<keyword evidence="1 9" id="KW-0004">4Fe-4S</keyword>
<dbReference type="AlphaFoldDB" id="A0A9D1R2G3"/>
<evidence type="ECO:0000256" key="5">
    <source>
        <dbReference type="ARBA" id="ARBA00022842"/>
    </source>
</evidence>
<dbReference type="SFLD" id="SFLDF00376">
    <property type="entry name" value="7-carboxy-7-deazaguanine_synth"/>
    <property type="match status" value="1"/>
</dbReference>
<dbReference type="GO" id="GO:0000287">
    <property type="term" value="F:magnesium ion binding"/>
    <property type="evidence" value="ECO:0007669"/>
    <property type="project" value="UniProtKB-UniRule"/>
</dbReference>
<organism evidence="11 12">
    <name type="scientific">Candidatus Bilophila faecipullorum</name>
    <dbReference type="NCBI Taxonomy" id="2838482"/>
    <lineage>
        <taxon>Bacteria</taxon>
        <taxon>Pseudomonadati</taxon>
        <taxon>Thermodesulfobacteriota</taxon>
        <taxon>Desulfovibrionia</taxon>
        <taxon>Desulfovibrionales</taxon>
        <taxon>Desulfovibrionaceae</taxon>
        <taxon>Bilophila</taxon>
    </lineage>
</organism>
<evidence type="ECO:0000256" key="9">
    <source>
        <dbReference type="HAMAP-Rule" id="MF_00917"/>
    </source>
</evidence>
<proteinExistence type="inferred from homology"/>
<dbReference type="PIRSF" id="PIRSF000370">
    <property type="entry name" value="QueE"/>
    <property type="match status" value="1"/>
</dbReference>
<comment type="catalytic activity">
    <reaction evidence="9">
        <text>6-carboxy-5,6,7,8-tetrahydropterin + H(+) = 7-carboxy-7-carbaguanine + NH4(+)</text>
        <dbReference type="Rhea" id="RHEA:27974"/>
        <dbReference type="ChEBI" id="CHEBI:15378"/>
        <dbReference type="ChEBI" id="CHEBI:28938"/>
        <dbReference type="ChEBI" id="CHEBI:61032"/>
        <dbReference type="ChEBI" id="CHEBI:61036"/>
        <dbReference type="EC" id="4.3.99.3"/>
    </reaction>
</comment>
<keyword evidence="5 9" id="KW-0460">Magnesium</keyword>
<evidence type="ECO:0000256" key="6">
    <source>
        <dbReference type="ARBA" id="ARBA00023004"/>
    </source>
</evidence>
<evidence type="ECO:0000259" key="10">
    <source>
        <dbReference type="PROSITE" id="PS51918"/>
    </source>
</evidence>
<evidence type="ECO:0000256" key="1">
    <source>
        <dbReference type="ARBA" id="ARBA00022485"/>
    </source>
</evidence>
<feature type="binding site" evidence="9">
    <location>
        <position position="51"/>
    </location>
    <ligand>
        <name>Mg(2+)</name>
        <dbReference type="ChEBI" id="CHEBI:18420"/>
    </ligand>
</feature>
<accession>A0A9D1R2G3</accession>
<feature type="binding site" evidence="9">
    <location>
        <position position="95"/>
    </location>
    <ligand>
        <name>S-adenosyl-L-methionine</name>
        <dbReference type="ChEBI" id="CHEBI:59789"/>
    </ligand>
</feature>
<evidence type="ECO:0000256" key="4">
    <source>
        <dbReference type="ARBA" id="ARBA00022785"/>
    </source>
</evidence>
<reference evidence="11" key="1">
    <citation type="journal article" date="2021" name="PeerJ">
        <title>Extensive microbial diversity within the chicken gut microbiome revealed by metagenomics and culture.</title>
        <authorList>
            <person name="Gilroy R."/>
            <person name="Ravi A."/>
            <person name="Getino M."/>
            <person name="Pursley I."/>
            <person name="Horton D.L."/>
            <person name="Alikhan N.F."/>
            <person name="Baker D."/>
            <person name="Gharbi K."/>
            <person name="Hall N."/>
            <person name="Watson M."/>
            <person name="Adriaenssens E.M."/>
            <person name="Foster-Nyarko E."/>
            <person name="Jarju S."/>
            <person name="Secka A."/>
            <person name="Antonio M."/>
            <person name="Oren A."/>
            <person name="Chaudhuri R.R."/>
            <person name="La Ragione R."/>
            <person name="Hildebrand F."/>
            <person name="Pallen M.J."/>
        </authorList>
    </citation>
    <scope>NUCLEOTIDE SEQUENCE</scope>
    <source>
        <strain evidence="11">ChiSxjej5B17-1746</strain>
    </source>
</reference>
<feature type="binding site" evidence="9">
    <location>
        <position position="31"/>
    </location>
    <ligand>
        <name>[4Fe-4S] cluster</name>
        <dbReference type="ChEBI" id="CHEBI:49883"/>
        <note>4Fe-4S-S-AdoMet</note>
    </ligand>
</feature>